<dbReference type="GeneID" id="109486947"/>
<feature type="region of interest" description="Disordered" evidence="4">
    <location>
        <begin position="172"/>
        <end position="192"/>
    </location>
</feature>
<protein>
    <submittedName>
        <fullName evidence="6">NF-kappa-B inhibitor-interacting Ras-like protein 2</fullName>
    </submittedName>
</protein>
<dbReference type="PROSITE" id="PS51421">
    <property type="entry name" value="RAS"/>
    <property type="match status" value="1"/>
</dbReference>
<proteinExistence type="inferred from homology"/>
<evidence type="ECO:0000256" key="2">
    <source>
        <dbReference type="ARBA" id="ARBA00022741"/>
    </source>
</evidence>
<dbReference type="GO" id="GO:0032484">
    <property type="term" value="P:Ral protein signal transduction"/>
    <property type="evidence" value="ECO:0007669"/>
    <property type="project" value="TreeGrafter"/>
</dbReference>
<dbReference type="GO" id="GO:0032794">
    <property type="term" value="F:GTPase activating protein binding"/>
    <property type="evidence" value="ECO:0007669"/>
    <property type="project" value="TreeGrafter"/>
</dbReference>
<dbReference type="RefSeq" id="XP_019646420.1">
    <property type="nucleotide sequence ID" value="XM_019790861.1"/>
</dbReference>
<dbReference type="NCBIfam" id="TIGR00231">
    <property type="entry name" value="small_GTP"/>
    <property type="match status" value="1"/>
</dbReference>
<dbReference type="InterPro" id="IPR042227">
    <property type="entry name" value="KBRS"/>
</dbReference>
<dbReference type="PROSITE" id="PS51419">
    <property type="entry name" value="RAB"/>
    <property type="match status" value="1"/>
</dbReference>
<dbReference type="GO" id="GO:0005525">
    <property type="term" value="F:GTP binding"/>
    <property type="evidence" value="ECO:0007669"/>
    <property type="project" value="UniProtKB-KW"/>
</dbReference>
<dbReference type="KEGG" id="bbel:109486947"/>
<dbReference type="Proteomes" id="UP000515135">
    <property type="component" value="Unplaced"/>
</dbReference>
<evidence type="ECO:0000256" key="1">
    <source>
        <dbReference type="ARBA" id="ARBA00008094"/>
    </source>
</evidence>
<evidence type="ECO:0000256" key="4">
    <source>
        <dbReference type="SAM" id="MobiDB-lite"/>
    </source>
</evidence>
<dbReference type="SUPFAM" id="SSF52540">
    <property type="entry name" value="P-loop containing nucleoside triphosphate hydrolases"/>
    <property type="match status" value="1"/>
</dbReference>
<dbReference type="OrthoDB" id="10002389at2759"/>
<sequence length="192" mass="21585">MGKTSKVVVCGQVLSGKTAVLEQLIYGNHTAGTQLFPTIEDIYVANIETDRGVREKIRFYDTAGLSSANAELPKHYITLADGFVLVYSTTDRESFKRIDLLKRDIDAAREKKEVTVVAVGTKTDLKDRKVELREAQNWAQKEKVRLFEVSVKDRKTLMDPFVFLASKMTQPQTKSRFPALGPKVKQTSINDS</sequence>
<evidence type="ECO:0000256" key="3">
    <source>
        <dbReference type="ARBA" id="ARBA00023134"/>
    </source>
</evidence>
<keyword evidence="3" id="KW-0342">GTP-binding</keyword>
<reference evidence="6" key="1">
    <citation type="submission" date="2025-08" db="UniProtKB">
        <authorList>
            <consortium name="RefSeq"/>
        </authorList>
    </citation>
    <scope>IDENTIFICATION</scope>
    <source>
        <tissue evidence="6">Gonad</tissue>
    </source>
</reference>
<gene>
    <name evidence="6" type="primary">LOC109486947</name>
</gene>
<dbReference type="SMART" id="SM00173">
    <property type="entry name" value="RAS"/>
    <property type="match status" value="1"/>
</dbReference>
<dbReference type="Gene3D" id="3.40.50.300">
    <property type="entry name" value="P-loop containing nucleotide triphosphate hydrolases"/>
    <property type="match status" value="1"/>
</dbReference>
<dbReference type="Pfam" id="PF00071">
    <property type="entry name" value="Ras"/>
    <property type="match status" value="1"/>
</dbReference>
<dbReference type="GO" id="GO:0003924">
    <property type="term" value="F:GTPase activity"/>
    <property type="evidence" value="ECO:0007669"/>
    <property type="project" value="InterPro"/>
</dbReference>
<dbReference type="InterPro" id="IPR027417">
    <property type="entry name" value="P-loop_NTPase"/>
</dbReference>
<keyword evidence="5" id="KW-1185">Reference proteome</keyword>
<keyword evidence="2" id="KW-0547">Nucleotide-binding</keyword>
<accession>A0A6P4ZZ82</accession>
<dbReference type="InterPro" id="IPR001806">
    <property type="entry name" value="Small_GTPase"/>
</dbReference>
<evidence type="ECO:0000313" key="5">
    <source>
        <dbReference type="Proteomes" id="UP000515135"/>
    </source>
</evidence>
<dbReference type="GO" id="GO:0043124">
    <property type="term" value="P:negative regulation of canonical NF-kappaB signal transduction"/>
    <property type="evidence" value="ECO:0007669"/>
    <property type="project" value="InterPro"/>
</dbReference>
<dbReference type="PANTHER" id="PTHR46152:SF3">
    <property type="entry name" value="NF-KAPPA-B INHIBITOR-INTERACTING RAS-LIKE PROTEIN"/>
    <property type="match status" value="1"/>
</dbReference>
<dbReference type="InterPro" id="IPR005225">
    <property type="entry name" value="Small_GTP-bd"/>
</dbReference>
<evidence type="ECO:0000313" key="6">
    <source>
        <dbReference type="RefSeq" id="XP_019646420.1"/>
    </source>
</evidence>
<comment type="similarity">
    <text evidence="1">Belongs to the small GTPase superfamily. Ras family. KappaB-Ras subfamily.</text>
</comment>
<dbReference type="AlphaFoldDB" id="A0A6P4ZZ82"/>
<name>A0A6P4ZZ82_BRABE</name>
<organism evidence="5 6">
    <name type="scientific">Branchiostoma belcheri</name>
    <name type="common">Amphioxus</name>
    <dbReference type="NCBI Taxonomy" id="7741"/>
    <lineage>
        <taxon>Eukaryota</taxon>
        <taxon>Metazoa</taxon>
        <taxon>Chordata</taxon>
        <taxon>Cephalochordata</taxon>
        <taxon>Leptocardii</taxon>
        <taxon>Amphioxiformes</taxon>
        <taxon>Branchiostomatidae</taxon>
        <taxon>Branchiostoma</taxon>
    </lineage>
</organism>
<dbReference type="SMART" id="SM00175">
    <property type="entry name" value="RAB"/>
    <property type="match status" value="1"/>
</dbReference>
<dbReference type="PANTHER" id="PTHR46152">
    <property type="entry name" value="NF-KAPPA-B INHIBITOR-INTERACTING RAS-LIKE PROTEIN"/>
    <property type="match status" value="1"/>
</dbReference>
<dbReference type="PRINTS" id="PR00449">
    <property type="entry name" value="RASTRNSFRMNG"/>
</dbReference>